<evidence type="ECO:0000256" key="2">
    <source>
        <dbReference type="ARBA" id="ARBA00023002"/>
    </source>
</evidence>
<feature type="domain" description="FAD/NAD(P)-binding" evidence="5">
    <location>
        <begin position="32"/>
        <end position="318"/>
    </location>
</feature>
<dbReference type="PRINTS" id="PR00368">
    <property type="entry name" value="FADPNR"/>
</dbReference>
<dbReference type="EMBL" id="JACHVT010000005">
    <property type="protein sequence ID" value="MBB2987306.1"/>
    <property type="molecule type" value="Genomic_DNA"/>
</dbReference>
<dbReference type="Pfam" id="PF07992">
    <property type="entry name" value="Pyr_redox_2"/>
    <property type="match status" value="1"/>
</dbReference>
<dbReference type="Proteomes" id="UP000590811">
    <property type="component" value="Unassembled WGS sequence"/>
</dbReference>
<dbReference type="Gene3D" id="3.50.50.60">
    <property type="entry name" value="FAD/NAD(P)-binding domain"/>
    <property type="match status" value="2"/>
</dbReference>
<comment type="catalytic activity">
    <reaction evidence="3">
        <text>[thioredoxin]-dithiol + NADP(+) = [thioredoxin]-disulfide + NADPH + H(+)</text>
        <dbReference type="Rhea" id="RHEA:20345"/>
        <dbReference type="Rhea" id="RHEA-COMP:10698"/>
        <dbReference type="Rhea" id="RHEA-COMP:10700"/>
        <dbReference type="ChEBI" id="CHEBI:15378"/>
        <dbReference type="ChEBI" id="CHEBI:29950"/>
        <dbReference type="ChEBI" id="CHEBI:50058"/>
        <dbReference type="ChEBI" id="CHEBI:57783"/>
        <dbReference type="ChEBI" id="CHEBI:58349"/>
        <dbReference type="EC" id="1.8.1.9"/>
    </reaction>
</comment>
<dbReference type="GO" id="GO:0004791">
    <property type="term" value="F:thioredoxin-disulfide reductase (NADPH) activity"/>
    <property type="evidence" value="ECO:0007669"/>
    <property type="project" value="UniProtKB-EC"/>
</dbReference>
<accession>A0A839PZ78</accession>
<dbReference type="SUPFAM" id="SSF51905">
    <property type="entry name" value="FAD/NAD(P)-binding domain"/>
    <property type="match status" value="1"/>
</dbReference>
<sequence>MDDLTSTEQTTISERTDPTGDGVASAATRTEYDVVVVGGGAGGLSAALTLGRALRSVLVVDGGEPRNAPAAHAHNYLTRDGVPPLELLRLGRADVARYGGEVVRDDVVEAHRVGADLADGFVVRLARGGEVRARRVVVATGLRDVLPDVPGLAEHWGTGVLHCPYCHGHEVRGQRIVLLGAMPASAHQALMWSQWTDHLTYLEHDAPLDAAQREQLEAVGVTVVAGRALEVTGAPGTLTGIRTGSGHLEATAVVVGARVEARLGGLDGLGLEVVPFVMMGADMGSYLPAEPTGATDVAGVWAVGNVTDPAAQVVSAAAAGVRTAGMLNMSLIVEHADAAVARRRAG</sequence>
<dbReference type="RefSeq" id="WP_184510506.1">
    <property type="nucleotide sequence ID" value="NZ_JACHVT010000005.1"/>
</dbReference>
<keyword evidence="1" id="KW-0285">Flavoprotein</keyword>
<comment type="caution">
    <text evidence="6">The sequence shown here is derived from an EMBL/GenBank/DDBJ whole genome shotgun (WGS) entry which is preliminary data.</text>
</comment>
<dbReference type="PRINTS" id="PR00469">
    <property type="entry name" value="PNDRDTASEII"/>
</dbReference>
<protein>
    <submittedName>
        <fullName evidence="6">Thioredoxin reductase</fullName>
    </submittedName>
</protein>
<reference evidence="6 7" key="1">
    <citation type="submission" date="2020-08" db="EMBL/GenBank/DDBJ databases">
        <title>Genomic Encyclopedia of Type Strains, Phase IV (KMG-V): Genome sequencing to study the core and pangenomes of soil and plant-associated prokaryotes.</title>
        <authorList>
            <person name="Whitman W."/>
        </authorList>
    </citation>
    <scope>NUCLEOTIDE SEQUENCE [LARGE SCALE GENOMIC DNA]</scope>
    <source>
        <strain evidence="6 7">B3ACCR2</strain>
    </source>
</reference>
<evidence type="ECO:0000256" key="1">
    <source>
        <dbReference type="ARBA" id="ARBA00022630"/>
    </source>
</evidence>
<dbReference type="InterPro" id="IPR036188">
    <property type="entry name" value="FAD/NAD-bd_sf"/>
</dbReference>
<organism evidence="6 7">
    <name type="scientific">Terracoccus luteus</name>
    <dbReference type="NCBI Taxonomy" id="53356"/>
    <lineage>
        <taxon>Bacteria</taxon>
        <taxon>Bacillati</taxon>
        <taxon>Actinomycetota</taxon>
        <taxon>Actinomycetes</taxon>
        <taxon>Micrococcales</taxon>
        <taxon>Intrasporangiaceae</taxon>
        <taxon>Terracoccus</taxon>
    </lineage>
</organism>
<evidence type="ECO:0000256" key="4">
    <source>
        <dbReference type="SAM" id="MobiDB-lite"/>
    </source>
</evidence>
<name>A0A839PZ78_9MICO</name>
<evidence type="ECO:0000259" key="5">
    <source>
        <dbReference type="Pfam" id="PF07992"/>
    </source>
</evidence>
<dbReference type="InterPro" id="IPR023753">
    <property type="entry name" value="FAD/NAD-binding_dom"/>
</dbReference>
<feature type="compositionally biased region" description="Polar residues" evidence="4">
    <location>
        <begin position="1"/>
        <end position="13"/>
    </location>
</feature>
<proteinExistence type="predicted"/>
<evidence type="ECO:0000313" key="7">
    <source>
        <dbReference type="Proteomes" id="UP000590811"/>
    </source>
</evidence>
<dbReference type="PANTHER" id="PTHR48105">
    <property type="entry name" value="THIOREDOXIN REDUCTASE 1-RELATED-RELATED"/>
    <property type="match status" value="1"/>
</dbReference>
<keyword evidence="2" id="KW-0560">Oxidoreductase</keyword>
<feature type="region of interest" description="Disordered" evidence="4">
    <location>
        <begin position="1"/>
        <end position="25"/>
    </location>
</feature>
<dbReference type="InterPro" id="IPR050097">
    <property type="entry name" value="Ferredoxin-NADP_redctase_2"/>
</dbReference>
<evidence type="ECO:0000256" key="3">
    <source>
        <dbReference type="ARBA" id="ARBA00048132"/>
    </source>
</evidence>
<gene>
    <name evidence="6" type="ORF">FHW14_002489</name>
</gene>
<evidence type="ECO:0000313" key="6">
    <source>
        <dbReference type="EMBL" id="MBB2987306.1"/>
    </source>
</evidence>
<dbReference type="AlphaFoldDB" id="A0A839PZ78"/>